<dbReference type="SUPFAM" id="SSF53448">
    <property type="entry name" value="Nucleotide-diphospho-sugar transferases"/>
    <property type="match status" value="1"/>
</dbReference>
<gene>
    <name evidence="1" type="ORF">QQF32_01145</name>
</gene>
<dbReference type="AlphaFoldDB" id="A0AAP4D1H9"/>
<dbReference type="InterPro" id="IPR029044">
    <property type="entry name" value="Nucleotide-diphossugar_trans"/>
</dbReference>
<sequence length="448" mass="50987">MTTTQTLFVSIASYRDPELIPTLRDMITMARDPQNLRITICWQHDNESLSLFTGTGMQLMASDDAADDPVWRFEWQQALITVVPVHYFHSRGACWARFIAERHYAGETFSLQIDSHCRFAGHWDHRMIEMLNGLRALSAKPVLSTYPPAYDPQEPDEKRSQFASRLIFREFSKEGLPMLSSTPLSSDTPVRGSYVAGGFIFADGSFVQQVANDPHIFFAGEEIAMAARAFTHGYDVYTPHQILLWHYYGRRKENKVWGDHSREAKSSGEIEMAWWERDALSKKRIRTLFGLEADPVDIGDYSLGNARSLREFERLTGIDVKRRAVLPEVIGADKRSVFLPHEWPDDALWAQRLVSPFGKSIKLNKTDISDAQATAAWWYLGVYSDNNRLLNERKFSREEIDAAMESADEGKMTLALDFTATPSETPSVVRLCPFNELSGWGAVVEQAW</sequence>
<dbReference type="Pfam" id="PF11397">
    <property type="entry name" value="GlcNAc"/>
    <property type="match status" value="1"/>
</dbReference>
<name>A0AAP4D1H9_9ENTR</name>
<dbReference type="EMBL" id="JASSOM010000002">
    <property type="protein sequence ID" value="MDK9361832.1"/>
    <property type="molecule type" value="Genomic_DNA"/>
</dbReference>
<evidence type="ECO:0000313" key="2">
    <source>
        <dbReference type="Proteomes" id="UP001223214"/>
    </source>
</evidence>
<dbReference type="PANTHER" id="PTHR34496">
    <property type="entry name" value="GLCNAC TRANSFERASE-RELATED"/>
    <property type="match status" value="1"/>
</dbReference>
<organism evidence="1 2">
    <name type="scientific">Lelliottia wanjuensis</name>
    <dbReference type="NCBI Taxonomy" id="3050585"/>
    <lineage>
        <taxon>Bacteria</taxon>
        <taxon>Pseudomonadati</taxon>
        <taxon>Pseudomonadota</taxon>
        <taxon>Gammaproteobacteria</taxon>
        <taxon>Enterobacterales</taxon>
        <taxon>Enterobacteriaceae</taxon>
        <taxon>Lelliottia</taxon>
    </lineage>
</organism>
<proteinExistence type="predicted"/>
<reference evidence="1 2" key="1">
    <citation type="submission" date="2023-06" db="EMBL/GenBank/DDBJ databases">
        <title>Identification and characterization of antibiotic-resistant Gram-negative bacteria.</title>
        <authorList>
            <person name="Cho G.-S."/>
            <person name="Lee J."/>
            <person name="Tai E."/>
            <person name="Jeong S."/>
            <person name="Kim I."/>
            <person name="Kim B.-E."/>
            <person name="Jeong M.-I."/>
            <person name="Oh K.-K."/>
            <person name="Franz C.M.A.P."/>
        </authorList>
    </citation>
    <scope>NUCLEOTIDE SEQUENCE [LARGE SCALE GENOMIC DNA]</scope>
    <source>
        <strain evidence="1 2">V106_12</strain>
    </source>
</reference>
<dbReference type="Proteomes" id="UP001223214">
    <property type="component" value="Unassembled WGS sequence"/>
</dbReference>
<dbReference type="RefSeq" id="WP_285150438.1">
    <property type="nucleotide sequence ID" value="NZ_JASSOM010000002.1"/>
</dbReference>
<accession>A0AAP4D1H9</accession>
<dbReference type="PANTHER" id="PTHR34496:SF10">
    <property type="entry name" value="GLCNAC TRANSFERASE"/>
    <property type="match status" value="1"/>
</dbReference>
<keyword evidence="2" id="KW-1185">Reference proteome</keyword>
<comment type="caution">
    <text evidence="1">The sequence shown here is derived from an EMBL/GenBank/DDBJ whole genome shotgun (WGS) entry which is preliminary data.</text>
</comment>
<dbReference type="InterPro" id="IPR021067">
    <property type="entry name" value="Glycosyltransferase"/>
</dbReference>
<evidence type="ECO:0000313" key="1">
    <source>
        <dbReference type="EMBL" id="MDK9361832.1"/>
    </source>
</evidence>
<protein>
    <submittedName>
        <fullName evidence="1">GlcNAc-transferase family protein</fullName>
    </submittedName>
</protein>